<protein>
    <submittedName>
        <fullName evidence="2">NDP-sugar synthase</fullName>
    </submittedName>
</protein>
<evidence type="ECO:0000313" key="2">
    <source>
        <dbReference type="EMBL" id="QKQ99448.1"/>
    </source>
</evidence>
<organism evidence="2 3">
    <name type="scientific">Metallosphaera tengchongensis</name>
    <dbReference type="NCBI Taxonomy" id="1532350"/>
    <lineage>
        <taxon>Archaea</taxon>
        <taxon>Thermoproteota</taxon>
        <taxon>Thermoprotei</taxon>
        <taxon>Sulfolobales</taxon>
        <taxon>Sulfolobaceae</taxon>
        <taxon>Metallosphaera</taxon>
    </lineage>
</organism>
<dbReference type="AlphaFoldDB" id="A0A6N0NUN4"/>
<evidence type="ECO:0000313" key="3">
    <source>
        <dbReference type="Proteomes" id="UP000509301"/>
    </source>
</evidence>
<dbReference type="InterPro" id="IPR050486">
    <property type="entry name" value="Mannose-1P_guanyltransferase"/>
</dbReference>
<gene>
    <name evidence="2" type="ORF">GWK48_02710</name>
</gene>
<reference evidence="2 3" key="1">
    <citation type="submission" date="2020-02" db="EMBL/GenBank/DDBJ databases">
        <title>Comparative genome analysis reveals the metabolism and evolution of the thermophilic archaeal genus Metallosphaera.</title>
        <authorList>
            <person name="Jiang C."/>
        </authorList>
    </citation>
    <scope>NUCLEOTIDE SEQUENCE [LARGE SCALE GENOMIC DNA]</scope>
    <source>
        <strain evidence="2 3">Ric-A</strain>
    </source>
</reference>
<dbReference type="SUPFAM" id="SSF53448">
    <property type="entry name" value="Nucleotide-diphospho-sugar transferases"/>
    <property type="match status" value="1"/>
</dbReference>
<dbReference type="Gene3D" id="3.90.550.10">
    <property type="entry name" value="Spore Coat Polysaccharide Biosynthesis Protein SpsA, Chain A"/>
    <property type="match status" value="1"/>
</dbReference>
<evidence type="ECO:0000259" key="1">
    <source>
        <dbReference type="Pfam" id="PF00483"/>
    </source>
</evidence>
<feature type="domain" description="Nucleotidyl transferase" evidence="1">
    <location>
        <begin position="2"/>
        <end position="219"/>
    </location>
</feature>
<dbReference type="EMBL" id="CP049074">
    <property type="protein sequence ID" value="QKQ99448.1"/>
    <property type="molecule type" value="Genomic_DNA"/>
</dbReference>
<dbReference type="GeneID" id="55640824"/>
<dbReference type="OrthoDB" id="15372at2157"/>
<dbReference type="InterPro" id="IPR005835">
    <property type="entry name" value="NTP_transferase_dom"/>
</dbReference>
<dbReference type="PANTHER" id="PTHR22572">
    <property type="entry name" value="SUGAR-1-PHOSPHATE GUANYL TRANSFERASE"/>
    <property type="match status" value="1"/>
</dbReference>
<name>A0A6N0NUN4_9CREN</name>
<dbReference type="KEGG" id="mten:GWK48_02710"/>
<dbReference type="CDD" id="cd04181">
    <property type="entry name" value="NTP_transferase"/>
    <property type="match status" value="1"/>
</dbReference>
<dbReference type="RefSeq" id="WP_174629353.1">
    <property type="nucleotide sequence ID" value="NZ_CP049074.1"/>
</dbReference>
<accession>A0A6N0NUN4</accession>
<dbReference type="Pfam" id="PF00483">
    <property type="entry name" value="NTP_transferase"/>
    <property type="match status" value="1"/>
</dbReference>
<dbReference type="InterPro" id="IPR029044">
    <property type="entry name" value="Nucleotide-diphossugar_trans"/>
</dbReference>
<proteinExistence type="predicted"/>
<keyword evidence="3" id="KW-1185">Reference proteome</keyword>
<dbReference type="Proteomes" id="UP000509301">
    <property type="component" value="Chromosome"/>
</dbReference>
<sequence length="223" mass="25120">MKAIILAGGYGKRLRPFTDDKPKPLVEIAGKPILEWQILWLKKYGILNFLILAGYKKEVLVDWSSQNADRLGVNVMLGVENEPLGTGGAIKRVKNFLAEDFLVLNGDILTNLDVNQLSGKGNVIALVPLKSPYGVVEVSDSKVTRFIEKPVLYEHWINAGVYHLTPEVFEYLPDKGDLEKTTFPNLAERGLLKAVKFKDAYWRSIDSIKDMEEASQEVEKFVR</sequence>